<keyword evidence="4 6" id="KW-0862">Zinc</keyword>
<evidence type="ECO:0000259" key="8">
    <source>
        <dbReference type="Pfam" id="PF01435"/>
    </source>
</evidence>
<gene>
    <name evidence="9" type="ORF">I8E28_18465</name>
</gene>
<feature type="domain" description="Peptidase M48" evidence="8">
    <location>
        <begin position="106"/>
        <end position="286"/>
    </location>
</feature>
<keyword evidence="7" id="KW-0732">Signal</keyword>
<keyword evidence="10" id="KW-1185">Reference proteome</keyword>
<accession>A0A934Q1T8</accession>
<evidence type="ECO:0000256" key="2">
    <source>
        <dbReference type="ARBA" id="ARBA00022723"/>
    </source>
</evidence>
<dbReference type="PANTHER" id="PTHR22726">
    <property type="entry name" value="METALLOENDOPEPTIDASE OMA1"/>
    <property type="match status" value="1"/>
</dbReference>
<evidence type="ECO:0000256" key="1">
    <source>
        <dbReference type="ARBA" id="ARBA00022670"/>
    </source>
</evidence>
<evidence type="ECO:0000313" key="10">
    <source>
        <dbReference type="Proteomes" id="UP000617041"/>
    </source>
</evidence>
<comment type="caution">
    <text evidence="9">The sequence shown here is derived from an EMBL/GenBank/DDBJ whole genome shotgun (WGS) entry which is preliminary data.</text>
</comment>
<dbReference type="GO" id="GO:0051603">
    <property type="term" value="P:proteolysis involved in protein catabolic process"/>
    <property type="evidence" value="ECO:0007669"/>
    <property type="project" value="TreeGrafter"/>
</dbReference>
<evidence type="ECO:0000256" key="6">
    <source>
        <dbReference type="RuleBase" id="RU003983"/>
    </source>
</evidence>
<dbReference type="Gene3D" id="3.30.2010.10">
    <property type="entry name" value="Metalloproteases ('zincins'), catalytic domain"/>
    <property type="match status" value="1"/>
</dbReference>
<evidence type="ECO:0000256" key="5">
    <source>
        <dbReference type="ARBA" id="ARBA00023049"/>
    </source>
</evidence>
<organism evidence="9 10">
    <name type="scientific">Ramlibacter algicola</name>
    <dbReference type="NCBI Taxonomy" id="2795217"/>
    <lineage>
        <taxon>Bacteria</taxon>
        <taxon>Pseudomonadati</taxon>
        <taxon>Pseudomonadota</taxon>
        <taxon>Betaproteobacteria</taxon>
        <taxon>Burkholderiales</taxon>
        <taxon>Comamonadaceae</taxon>
        <taxon>Ramlibacter</taxon>
    </lineage>
</organism>
<comment type="similarity">
    <text evidence="6">Belongs to the peptidase M48 family.</text>
</comment>
<dbReference type="InterPro" id="IPR051156">
    <property type="entry name" value="Mito/Outer_Membr_Metalloprot"/>
</dbReference>
<feature type="signal peptide" evidence="7">
    <location>
        <begin position="1"/>
        <end position="22"/>
    </location>
</feature>
<protein>
    <submittedName>
        <fullName evidence="9">M48 family metalloprotease</fullName>
    </submittedName>
</protein>
<keyword evidence="2" id="KW-0479">Metal-binding</keyword>
<keyword evidence="1 6" id="KW-0645">Protease</keyword>
<dbReference type="GO" id="GO:0016020">
    <property type="term" value="C:membrane"/>
    <property type="evidence" value="ECO:0007669"/>
    <property type="project" value="TreeGrafter"/>
</dbReference>
<evidence type="ECO:0000256" key="4">
    <source>
        <dbReference type="ARBA" id="ARBA00022833"/>
    </source>
</evidence>
<dbReference type="PANTHER" id="PTHR22726:SF1">
    <property type="entry name" value="METALLOENDOPEPTIDASE OMA1, MITOCHONDRIAL"/>
    <property type="match status" value="1"/>
</dbReference>
<feature type="chain" id="PRO_5037405326" evidence="7">
    <location>
        <begin position="23"/>
        <end position="317"/>
    </location>
</feature>
<comment type="cofactor">
    <cofactor evidence="6">
        <name>Zn(2+)</name>
        <dbReference type="ChEBI" id="CHEBI:29105"/>
    </cofactor>
    <text evidence="6">Binds 1 zinc ion per subunit.</text>
</comment>
<evidence type="ECO:0000256" key="7">
    <source>
        <dbReference type="SAM" id="SignalP"/>
    </source>
</evidence>
<dbReference type="EMBL" id="JAEDAO010000001">
    <property type="protein sequence ID" value="MBK0394595.1"/>
    <property type="molecule type" value="Genomic_DNA"/>
</dbReference>
<evidence type="ECO:0000256" key="3">
    <source>
        <dbReference type="ARBA" id="ARBA00022801"/>
    </source>
</evidence>
<reference evidence="9" key="1">
    <citation type="submission" date="2020-12" db="EMBL/GenBank/DDBJ databases">
        <title>Ramlibacter sp. nov., isolated from a freshwater alga, Cryptomonas.</title>
        <authorList>
            <person name="Kim H.M."/>
            <person name="Jeon C.O."/>
        </authorList>
    </citation>
    <scope>NUCLEOTIDE SEQUENCE</scope>
    <source>
        <strain evidence="9">CrO1</strain>
    </source>
</reference>
<name>A0A934Q1T8_9BURK</name>
<keyword evidence="5 6" id="KW-0482">Metalloprotease</keyword>
<keyword evidence="3 6" id="KW-0378">Hydrolase</keyword>
<sequence length="317" mass="33109">MKRTLVAVTAGLLLAVSLPACAQSKGLGALGSIFAGGGGGQPSPASVLGNLLPVVAQPAAQPQANDLFALLSQSQGEIDEGKEIEIGRQLAAVLLGSKPLLADAPTQRYVNQLGRWIAMQSTRPSLPWTFGVLDDPGFNAFAAPGGFVFITKGVLDRVDEAELAGILAHEVTHVTERHHLNALRSKARAGLATQLLASQIRTNNAVAGALSQQLLALGKNLYSSGLDQADEFQADRTGVTLAARSGFDPYGLPGVLQQLRVQAPDNPLFALSLSTHPPAQQRLELLGQAMGHRLDPLSGKPSVKIAQRLAPAGTAKR</sequence>
<dbReference type="Proteomes" id="UP000617041">
    <property type="component" value="Unassembled WGS sequence"/>
</dbReference>
<dbReference type="InterPro" id="IPR001915">
    <property type="entry name" value="Peptidase_M48"/>
</dbReference>
<evidence type="ECO:0000313" key="9">
    <source>
        <dbReference type="EMBL" id="MBK0394595.1"/>
    </source>
</evidence>
<dbReference type="GO" id="GO:0046872">
    <property type="term" value="F:metal ion binding"/>
    <property type="evidence" value="ECO:0007669"/>
    <property type="project" value="UniProtKB-KW"/>
</dbReference>
<proteinExistence type="inferred from homology"/>
<dbReference type="GO" id="GO:0004222">
    <property type="term" value="F:metalloendopeptidase activity"/>
    <property type="evidence" value="ECO:0007669"/>
    <property type="project" value="InterPro"/>
</dbReference>
<dbReference type="RefSeq" id="WP_200789676.1">
    <property type="nucleotide sequence ID" value="NZ_JAEDAO010000001.1"/>
</dbReference>
<dbReference type="Pfam" id="PF01435">
    <property type="entry name" value="Peptidase_M48"/>
    <property type="match status" value="1"/>
</dbReference>
<dbReference type="AlphaFoldDB" id="A0A934Q1T8"/>